<proteinExistence type="predicted"/>
<dbReference type="Proteomes" id="UP000095287">
    <property type="component" value="Unplaced"/>
</dbReference>
<evidence type="ECO:0000256" key="1">
    <source>
        <dbReference type="SAM" id="MobiDB-lite"/>
    </source>
</evidence>
<feature type="compositionally biased region" description="Basic and acidic residues" evidence="1">
    <location>
        <begin position="173"/>
        <end position="190"/>
    </location>
</feature>
<evidence type="ECO:0000313" key="3">
    <source>
        <dbReference type="WBParaSite" id="L893_g18658.t1"/>
    </source>
</evidence>
<feature type="region of interest" description="Disordered" evidence="1">
    <location>
        <begin position="87"/>
        <end position="107"/>
    </location>
</feature>
<sequence length="207" mass="22499">MGDNTLSVARVPDRNHYGWFKKLASTAPLVEPVEGKHHGWFKKLASAAPLVEPVEDVIEAVASVAPIKEIEGLVASIAPLNIFDDSSEEDENRAKRSAEKPNGKSDNGKHYGWFKKLASAAPLVEPVEEVIEAIASVAPVKEVEGLLASIAPLNIFDDSSEEHDFLGSVIRAKRSDVDHEKPNGKSDNGRKKPLWMVQEARFGGSRG</sequence>
<protein>
    <submittedName>
        <fullName evidence="3">Uncharacterized protein</fullName>
    </submittedName>
</protein>
<accession>A0A1I7YQC4</accession>
<feature type="compositionally biased region" description="Basic and acidic residues" evidence="1">
    <location>
        <begin position="92"/>
        <end position="107"/>
    </location>
</feature>
<dbReference type="WBParaSite" id="L893_g18658.t1">
    <property type="protein sequence ID" value="L893_g18658.t1"/>
    <property type="gene ID" value="L893_g18658"/>
</dbReference>
<keyword evidence="2" id="KW-1185">Reference proteome</keyword>
<reference evidence="3" key="1">
    <citation type="submission" date="2016-11" db="UniProtKB">
        <authorList>
            <consortium name="WormBaseParasite"/>
        </authorList>
    </citation>
    <scope>IDENTIFICATION</scope>
</reference>
<organism evidence="2 3">
    <name type="scientific">Steinernema glaseri</name>
    <dbReference type="NCBI Taxonomy" id="37863"/>
    <lineage>
        <taxon>Eukaryota</taxon>
        <taxon>Metazoa</taxon>
        <taxon>Ecdysozoa</taxon>
        <taxon>Nematoda</taxon>
        <taxon>Chromadorea</taxon>
        <taxon>Rhabditida</taxon>
        <taxon>Tylenchina</taxon>
        <taxon>Panagrolaimomorpha</taxon>
        <taxon>Strongyloidoidea</taxon>
        <taxon>Steinernematidae</taxon>
        <taxon>Steinernema</taxon>
    </lineage>
</organism>
<name>A0A1I7YQC4_9BILA</name>
<feature type="region of interest" description="Disordered" evidence="1">
    <location>
        <begin position="172"/>
        <end position="207"/>
    </location>
</feature>
<evidence type="ECO:0000313" key="2">
    <source>
        <dbReference type="Proteomes" id="UP000095287"/>
    </source>
</evidence>
<dbReference type="AlphaFoldDB" id="A0A1I7YQC4"/>